<dbReference type="InterPro" id="IPR012292">
    <property type="entry name" value="Globin/Proto"/>
</dbReference>
<dbReference type="CDD" id="cd08916">
    <property type="entry name" value="TrHb3_P"/>
    <property type="match status" value="1"/>
</dbReference>
<protein>
    <submittedName>
        <fullName evidence="5">Group III truncated hemoglobin</fullName>
    </submittedName>
</protein>
<organism evidence="5 6">
    <name type="scientific">Aquirufa regiilacus</name>
    <dbReference type="NCBI Taxonomy" id="3024868"/>
    <lineage>
        <taxon>Bacteria</taxon>
        <taxon>Pseudomonadati</taxon>
        <taxon>Bacteroidota</taxon>
        <taxon>Cytophagia</taxon>
        <taxon>Cytophagales</taxon>
        <taxon>Flectobacillaceae</taxon>
        <taxon>Aquirufa</taxon>
    </lineage>
</organism>
<comment type="caution">
    <text evidence="5">The sequence shown here is derived from an EMBL/GenBank/DDBJ whole genome shotgun (WGS) entry which is preliminary data.</text>
</comment>
<evidence type="ECO:0000256" key="3">
    <source>
        <dbReference type="ARBA" id="ARBA00022723"/>
    </source>
</evidence>
<evidence type="ECO:0000256" key="4">
    <source>
        <dbReference type="ARBA" id="ARBA00023004"/>
    </source>
</evidence>
<proteinExistence type="predicted"/>
<dbReference type="InterPro" id="IPR009050">
    <property type="entry name" value="Globin-like_sf"/>
</dbReference>
<dbReference type="RefSeq" id="WP_315575945.1">
    <property type="nucleotide sequence ID" value="NZ_JARDXH010000003.1"/>
</dbReference>
<accession>A0ABU3TP73</accession>
<evidence type="ECO:0000256" key="1">
    <source>
        <dbReference type="ARBA" id="ARBA00022448"/>
    </source>
</evidence>
<dbReference type="Pfam" id="PF01152">
    <property type="entry name" value="Bac_globin"/>
    <property type="match status" value="1"/>
</dbReference>
<keyword evidence="2" id="KW-0349">Heme</keyword>
<dbReference type="Proteomes" id="UP001249959">
    <property type="component" value="Unassembled WGS sequence"/>
</dbReference>
<evidence type="ECO:0000313" key="5">
    <source>
        <dbReference type="EMBL" id="MDU0807665.1"/>
    </source>
</evidence>
<keyword evidence="3" id="KW-0479">Metal-binding</keyword>
<keyword evidence="4" id="KW-0408">Iron</keyword>
<dbReference type="EMBL" id="JAVNWW010000001">
    <property type="protein sequence ID" value="MDU0807665.1"/>
    <property type="molecule type" value="Genomic_DNA"/>
</dbReference>
<keyword evidence="1" id="KW-0813">Transport</keyword>
<reference evidence="5 6" key="1">
    <citation type="submission" date="2023-09" db="EMBL/GenBank/DDBJ databases">
        <title>Aquirufa genomes.</title>
        <authorList>
            <person name="Pitt A."/>
        </authorList>
    </citation>
    <scope>NUCLEOTIDE SEQUENCE [LARGE SCALE GENOMIC DNA]</scope>
    <source>
        <strain evidence="5 6">LEOWEIH-7C</strain>
    </source>
</reference>
<gene>
    <name evidence="5" type="ORF">PQG45_01300</name>
</gene>
<evidence type="ECO:0000313" key="6">
    <source>
        <dbReference type="Proteomes" id="UP001249959"/>
    </source>
</evidence>
<sequence length="126" mass="14761">MHDIASRDDIKVFVDAFYGGMKSDDLVGHIFLDVMQVDWSHHLPKMYDFWEMLLLDGSHYKGAPMRPHMEVNQKEPLTMAHFDRWFELFSATLDAHFVGPKTEEAKTKALNIAQTWAYKFKLINEQ</sequence>
<evidence type="ECO:0000256" key="2">
    <source>
        <dbReference type="ARBA" id="ARBA00022617"/>
    </source>
</evidence>
<dbReference type="SUPFAM" id="SSF46458">
    <property type="entry name" value="Globin-like"/>
    <property type="match status" value="1"/>
</dbReference>
<keyword evidence="6" id="KW-1185">Reference proteome</keyword>
<dbReference type="InterPro" id="IPR001486">
    <property type="entry name" value="Hemoglobin_trunc"/>
</dbReference>
<dbReference type="Gene3D" id="1.10.490.10">
    <property type="entry name" value="Globins"/>
    <property type="match status" value="1"/>
</dbReference>
<name>A0ABU3TP73_9BACT</name>